<dbReference type="Proteomes" id="UP000293638">
    <property type="component" value="Unassembled WGS sequence"/>
</dbReference>
<name>A0A4Q7NSR2_9ACTN</name>
<gene>
    <name evidence="2" type="ORF">EV189_1679</name>
</gene>
<comment type="caution">
    <text evidence="2">The sequence shown here is derived from an EMBL/GenBank/DDBJ whole genome shotgun (WGS) entry which is preliminary data.</text>
</comment>
<keyword evidence="3" id="KW-1185">Reference proteome</keyword>
<evidence type="ECO:0000313" key="3">
    <source>
        <dbReference type="Proteomes" id="UP000293638"/>
    </source>
</evidence>
<evidence type="ECO:0000256" key="1">
    <source>
        <dbReference type="SAM" id="MobiDB-lite"/>
    </source>
</evidence>
<proteinExistence type="predicted"/>
<organism evidence="2 3">
    <name type="scientific">Motilibacter rhizosphaerae</name>
    <dbReference type="NCBI Taxonomy" id="598652"/>
    <lineage>
        <taxon>Bacteria</taxon>
        <taxon>Bacillati</taxon>
        <taxon>Actinomycetota</taxon>
        <taxon>Actinomycetes</taxon>
        <taxon>Motilibacterales</taxon>
        <taxon>Motilibacteraceae</taxon>
        <taxon>Motilibacter</taxon>
    </lineage>
</organism>
<evidence type="ECO:0000313" key="2">
    <source>
        <dbReference type="EMBL" id="RZS89900.1"/>
    </source>
</evidence>
<dbReference type="AlphaFoldDB" id="A0A4Q7NSR2"/>
<feature type="region of interest" description="Disordered" evidence="1">
    <location>
        <begin position="1"/>
        <end position="25"/>
    </location>
</feature>
<sequence length="90" mass="9675">MGWRRGTPLSERTVPPPSRTGDTPQHCWVQDPEGHPGRWPAVLLAWGRGPDGGWRGRVAYAARTSAGDVVLVECWATALALAPLAPPRLG</sequence>
<protein>
    <submittedName>
        <fullName evidence="2">Uncharacterized protein</fullName>
    </submittedName>
</protein>
<accession>A0A4Q7NSR2</accession>
<dbReference type="EMBL" id="SGXD01000002">
    <property type="protein sequence ID" value="RZS89900.1"/>
    <property type="molecule type" value="Genomic_DNA"/>
</dbReference>
<reference evidence="2 3" key="1">
    <citation type="submission" date="2019-02" db="EMBL/GenBank/DDBJ databases">
        <title>Genomic Encyclopedia of Type Strains, Phase IV (KMG-IV): sequencing the most valuable type-strain genomes for metagenomic binning, comparative biology and taxonomic classification.</title>
        <authorList>
            <person name="Goeker M."/>
        </authorList>
    </citation>
    <scope>NUCLEOTIDE SEQUENCE [LARGE SCALE GENOMIC DNA]</scope>
    <source>
        <strain evidence="2 3">DSM 45622</strain>
    </source>
</reference>